<evidence type="ECO:0000313" key="2">
    <source>
        <dbReference type="Proteomes" id="UP001370758"/>
    </source>
</evidence>
<accession>A0AAV9W3J5</accession>
<name>A0AAV9W3J5_9PEZI</name>
<keyword evidence="2" id="KW-1185">Reference proteome</keyword>
<dbReference type="EMBL" id="JAVHJL010000007">
    <property type="protein sequence ID" value="KAK6500301.1"/>
    <property type="molecule type" value="Genomic_DNA"/>
</dbReference>
<comment type="caution">
    <text evidence="1">The sequence shown here is derived from an EMBL/GenBank/DDBJ whole genome shotgun (WGS) entry which is preliminary data.</text>
</comment>
<proteinExistence type="predicted"/>
<evidence type="ECO:0000313" key="1">
    <source>
        <dbReference type="EMBL" id="KAK6500301.1"/>
    </source>
</evidence>
<dbReference type="Proteomes" id="UP001370758">
    <property type="component" value="Unassembled WGS sequence"/>
</dbReference>
<protein>
    <submittedName>
        <fullName evidence="1">Uncharacterized protein</fullName>
    </submittedName>
</protein>
<sequence length="152" mass="17594">MEPERAVESKQRQLWFATFESKYRNEEGHPSRFDHWAFFLPETPVQDWRELRHGRVLQVAGSPYTGFSPYIENINITEMGTSKYFAEMVMESIDLEVVTRKANAQPGFPSEEKPITGRPNCQGWLFLLAVACVEDKIMDKSVVTHLLSRVQK</sequence>
<organism evidence="1 2">
    <name type="scientific">Arthrobotrys musiformis</name>
    <dbReference type="NCBI Taxonomy" id="47236"/>
    <lineage>
        <taxon>Eukaryota</taxon>
        <taxon>Fungi</taxon>
        <taxon>Dikarya</taxon>
        <taxon>Ascomycota</taxon>
        <taxon>Pezizomycotina</taxon>
        <taxon>Orbiliomycetes</taxon>
        <taxon>Orbiliales</taxon>
        <taxon>Orbiliaceae</taxon>
        <taxon>Arthrobotrys</taxon>
    </lineage>
</organism>
<reference evidence="1 2" key="1">
    <citation type="submission" date="2023-08" db="EMBL/GenBank/DDBJ databases">
        <authorList>
            <person name="Palmer J.M."/>
        </authorList>
    </citation>
    <scope>NUCLEOTIDE SEQUENCE [LARGE SCALE GENOMIC DNA]</scope>
    <source>
        <strain evidence="1 2">TWF481</strain>
    </source>
</reference>
<gene>
    <name evidence="1" type="ORF">TWF481_010645</name>
</gene>
<dbReference type="Pfam" id="PF20174">
    <property type="entry name" value="DUF6540"/>
    <property type="match status" value="1"/>
</dbReference>
<dbReference type="InterPro" id="IPR046670">
    <property type="entry name" value="DUF6540"/>
</dbReference>
<dbReference type="AlphaFoldDB" id="A0AAV9W3J5"/>